<dbReference type="InterPro" id="IPR000217">
    <property type="entry name" value="Tubulin"/>
</dbReference>
<dbReference type="EMBL" id="HBUF01103913">
    <property type="protein sequence ID" value="CAG6638775.1"/>
    <property type="molecule type" value="Transcribed_RNA"/>
</dbReference>
<dbReference type="GO" id="GO:0007017">
    <property type="term" value="P:microtubule-based process"/>
    <property type="evidence" value="ECO:0007669"/>
    <property type="project" value="InterPro"/>
</dbReference>
<evidence type="ECO:0000256" key="1">
    <source>
        <dbReference type="ARBA" id="ARBA00009636"/>
    </source>
</evidence>
<dbReference type="GO" id="GO:0005525">
    <property type="term" value="F:GTP binding"/>
    <property type="evidence" value="ECO:0007669"/>
    <property type="project" value="UniProtKB-KW"/>
</dbReference>
<evidence type="ECO:0000256" key="2">
    <source>
        <dbReference type="ARBA" id="ARBA00022701"/>
    </source>
</evidence>
<protein>
    <submittedName>
        <fullName evidence="8">Tubulin alpha-2/alpha-4 chain</fullName>
    </submittedName>
</protein>
<evidence type="ECO:0000259" key="7">
    <source>
        <dbReference type="SMART" id="SM00865"/>
    </source>
</evidence>
<dbReference type="Gene3D" id="3.30.1330.20">
    <property type="entry name" value="Tubulin/FtsZ, C-terminal domain"/>
    <property type="match status" value="1"/>
</dbReference>
<dbReference type="InterPro" id="IPR008280">
    <property type="entry name" value="Tub_FtsZ_C"/>
</dbReference>
<proteinExistence type="inferred from homology"/>
<dbReference type="PRINTS" id="PR01162">
    <property type="entry name" value="ALPHATUBULIN"/>
</dbReference>
<comment type="catalytic activity">
    <reaction evidence="6">
        <text>GTP + H2O = GDP + phosphate + H(+)</text>
        <dbReference type="Rhea" id="RHEA:19669"/>
        <dbReference type="ChEBI" id="CHEBI:15377"/>
        <dbReference type="ChEBI" id="CHEBI:15378"/>
        <dbReference type="ChEBI" id="CHEBI:37565"/>
        <dbReference type="ChEBI" id="CHEBI:43474"/>
        <dbReference type="ChEBI" id="CHEBI:58189"/>
    </reaction>
    <physiologicalReaction direction="left-to-right" evidence="6">
        <dbReference type="Rhea" id="RHEA:19670"/>
    </physiologicalReaction>
</comment>
<evidence type="ECO:0000256" key="5">
    <source>
        <dbReference type="ARBA" id="ARBA00023134"/>
    </source>
</evidence>
<dbReference type="PANTHER" id="PTHR11588">
    <property type="entry name" value="TUBULIN"/>
    <property type="match status" value="1"/>
</dbReference>
<evidence type="ECO:0000256" key="6">
    <source>
        <dbReference type="ARBA" id="ARBA00049117"/>
    </source>
</evidence>
<dbReference type="GO" id="GO:0016787">
    <property type="term" value="F:hydrolase activity"/>
    <property type="evidence" value="ECO:0007669"/>
    <property type="project" value="UniProtKB-KW"/>
</dbReference>
<dbReference type="GO" id="GO:0005874">
    <property type="term" value="C:microtubule"/>
    <property type="evidence" value="ECO:0007669"/>
    <property type="project" value="UniProtKB-KW"/>
</dbReference>
<keyword evidence="3" id="KW-0547">Nucleotide-binding</keyword>
<dbReference type="SMART" id="SM00865">
    <property type="entry name" value="Tubulin_C"/>
    <property type="match status" value="1"/>
</dbReference>
<dbReference type="Gene3D" id="3.40.50.1440">
    <property type="entry name" value="Tubulin/FtsZ, GTPase domain"/>
    <property type="match status" value="1"/>
</dbReference>
<dbReference type="FunFam" id="3.40.50.1440:FF:000035">
    <property type="entry name" value="Tubulin alpha chain"/>
    <property type="match status" value="1"/>
</dbReference>
<dbReference type="InterPro" id="IPR002452">
    <property type="entry name" value="Alpha_tubulin"/>
</dbReference>
<dbReference type="SUPFAM" id="SSF52490">
    <property type="entry name" value="Tubulin nucleotide-binding domain-like"/>
    <property type="match status" value="1"/>
</dbReference>
<dbReference type="AlphaFoldDB" id="A0A8D8QWM3"/>
<organism evidence="8">
    <name type="scientific">Cacopsylla melanoneura</name>
    <dbReference type="NCBI Taxonomy" id="428564"/>
    <lineage>
        <taxon>Eukaryota</taxon>
        <taxon>Metazoa</taxon>
        <taxon>Ecdysozoa</taxon>
        <taxon>Arthropoda</taxon>
        <taxon>Hexapoda</taxon>
        <taxon>Insecta</taxon>
        <taxon>Pterygota</taxon>
        <taxon>Neoptera</taxon>
        <taxon>Paraneoptera</taxon>
        <taxon>Hemiptera</taxon>
        <taxon>Sternorrhyncha</taxon>
        <taxon>Psylloidea</taxon>
        <taxon>Psyllidae</taxon>
        <taxon>Psyllinae</taxon>
        <taxon>Cacopsylla</taxon>
    </lineage>
</organism>
<reference evidence="8" key="1">
    <citation type="submission" date="2021-05" db="EMBL/GenBank/DDBJ databases">
        <authorList>
            <person name="Alioto T."/>
            <person name="Alioto T."/>
            <person name="Gomez Garrido J."/>
        </authorList>
    </citation>
    <scope>NUCLEOTIDE SEQUENCE</scope>
</reference>
<dbReference type="SUPFAM" id="SSF55307">
    <property type="entry name" value="Tubulin C-terminal domain-like"/>
    <property type="match status" value="1"/>
</dbReference>
<accession>A0A8D8QWM3</accession>
<dbReference type="FunFam" id="3.30.1330.20:FF:000022">
    <property type="entry name" value="Tubulin alpha chain"/>
    <property type="match status" value="1"/>
</dbReference>
<dbReference type="InterPro" id="IPR036525">
    <property type="entry name" value="Tubulin/FtsZ_GTPase_sf"/>
</dbReference>
<dbReference type="InterPro" id="IPR037103">
    <property type="entry name" value="Tubulin/FtsZ-like_C"/>
</dbReference>
<keyword evidence="2" id="KW-0493">Microtubule</keyword>
<dbReference type="EMBL" id="HBUF01103914">
    <property type="protein sequence ID" value="CAG6638778.1"/>
    <property type="molecule type" value="Transcribed_RNA"/>
</dbReference>
<evidence type="ECO:0000256" key="3">
    <source>
        <dbReference type="ARBA" id="ARBA00022741"/>
    </source>
</evidence>
<dbReference type="Pfam" id="PF03953">
    <property type="entry name" value="Tubulin_C"/>
    <property type="match status" value="1"/>
</dbReference>
<dbReference type="EMBL" id="HBUF01103915">
    <property type="protein sequence ID" value="CAG6638781.1"/>
    <property type="molecule type" value="Transcribed_RNA"/>
</dbReference>
<evidence type="ECO:0000313" key="8">
    <source>
        <dbReference type="EMBL" id="CAG6638775.1"/>
    </source>
</evidence>
<dbReference type="GO" id="GO:0005200">
    <property type="term" value="F:structural constituent of cytoskeleton"/>
    <property type="evidence" value="ECO:0007669"/>
    <property type="project" value="InterPro"/>
</dbReference>
<comment type="similarity">
    <text evidence="1">Belongs to the tubulin family.</text>
</comment>
<dbReference type="InterPro" id="IPR018316">
    <property type="entry name" value="Tubulin/FtsZ_2-layer-sand-dom"/>
</dbReference>
<name>A0A8D8QWM3_9HEMI</name>
<evidence type="ECO:0000256" key="4">
    <source>
        <dbReference type="ARBA" id="ARBA00022801"/>
    </source>
</evidence>
<sequence>MVDNEAIYDICRRNLDIERPTYSNLNRLIGQIVSSITASLRFDGALNVDLTEFQTNLVPYPRIHFPLATYAPVISAEKAYHEQMTVAEITNACFEPANQMVKRQVSLPVDYFDSNLIGRRFGAPFQFWKTKKKYTKQFKMI</sequence>
<keyword evidence="5" id="KW-0342">GTP-binding</keyword>
<feature type="domain" description="Tubulin/FtsZ 2-layer sandwich" evidence="7">
    <location>
        <begin position="46"/>
        <end position="139"/>
    </location>
</feature>
<keyword evidence="4" id="KW-0378">Hydrolase</keyword>